<dbReference type="Proteomes" id="UP000824998">
    <property type="component" value="Unassembled WGS sequence"/>
</dbReference>
<keyword evidence="1" id="KW-0472">Membrane</keyword>
<sequence>MPWLDGCNVYLLAFTIGQVSCFIFSLTFFRIREVWAFDKTHGLILSSKVAVWSRNHSFTFHPPFISQEATVVCCNYGGKKAESVASSEELELLPPDGVEFTSSFVDVTLSTTPHPDRSSRGVARCVNDDPAAPGWVIPYGRVTAEGAEGGRLACTGWRGEFVVLYFVCRGRICSLGGEKDGACVNPQLLHWLVMIPPPLSVTRRVLLGGFYLFLSSPPEKWLHEPPRLVSSSPMASRPRSGVCGGERRVERRFLYPCIYRQTRLHYTNAQHKVSEEPSW</sequence>
<gene>
    <name evidence="2" type="ORF">BJ875DRAFT_43351</name>
</gene>
<keyword evidence="3" id="KW-1185">Reference proteome</keyword>
<dbReference type="EMBL" id="MU251498">
    <property type="protein sequence ID" value="KAG9233501.1"/>
    <property type="molecule type" value="Genomic_DNA"/>
</dbReference>
<reference evidence="2" key="1">
    <citation type="journal article" date="2021" name="IMA Fungus">
        <title>Genomic characterization of three marine fungi, including Emericellopsis atlantica sp. nov. with signatures of a generalist lifestyle and marine biomass degradation.</title>
        <authorList>
            <person name="Hagestad O.C."/>
            <person name="Hou L."/>
            <person name="Andersen J.H."/>
            <person name="Hansen E.H."/>
            <person name="Altermark B."/>
            <person name="Li C."/>
            <person name="Kuhnert E."/>
            <person name="Cox R.J."/>
            <person name="Crous P.W."/>
            <person name="Spatafora J.W."/>
            <person name="Lail K."/>
            <person name="Amirebrahimi M."/>
            <person name="Lipzen A."/>
            <person name="Pangilinan J."/>
            <person name="Andreopoulos W."/>
            <person name="Hayes R.D."/>
            <person name="Ng V."/>
            <person name="Grigoriev I.V."/>
            <person name="Jackson S.A."/>
            <person name="Sutton T.D.S."/>
            <person name="Dobson A.D.W."/>
            <person name="Rama T."/>
        </authorList>
    </citation>
    <scope>NUCLEOTIDE SEQUENCE</scope>
    <source>
        <strain evidence="2">TRa018bII</strain>
    </source>
</reference>
<accession>A0A9P7YHE2</accession>
<feature type="transmembrane region" description="Helical" evidence="1">
    <location>
        <begin position="12"/>
        <end position="31"/>
    </location>
</feature>
<name>A0A9P7YHE2_9HELO</name>
<keyword evidence="1" id="KW-1133">Transmembrane helix</keyword>
<comment type="caution">
    <text evidence="2">The sequence shown here is derived from an EMBL/GenBank/DDBJ whole genome shotgun (WGS) entry which is preliminary data.</text>
</comment>
<keyword evidence="1" id="KW-0812">Transmembrane</keyword>
<organism evidence="2 3">
    <name type="scientific">Amylocarpus encephaloides</name>
    <dbReference type="NCBI Taxonomy" id="45428"/>
    <lineage>
        <taxon>Eukaryota</taxon>
        <taxon>Fungi</taxon>
        <taxon>Dikarya</taxon>
        <taxon>Ascomycota</taxon>
        <taxon>Pezizomycotina</taxon>
        <taxon>Leotiomycetes</taxon>
        <taxon>Helotiales</taxon>
        <taxon>Helotiales incertae sedis</taxon>
        <taxon>Amylocarpus</taxon>
    </lineage>
</organism>
<proteinExistence type="predicted"/>
<protein>
    <submittedName>
        <fullName evidence="2">Uncharacterized protein</fullName>
    </submittedName>
</protein>
<evidence type="ECO:0000313" key="2">
    <source>
        <dbReference type="EMBL" id="KAG9233501.1"/>
    </source>
</evidence>
<evidence type="ECO:0000256" key="1">
    <source>
        <dbReference type="SAM" id="Phobius"/>
    </source>
</evidence>
<evidence type="ECO:0000313" key="3">
    <source>
        <dbReference type="Proteomes" id="UP000824998"/>
    </source>
</evidence>
<dbReference type="AlphaFoldDB" id="A0A9P7YHE2"/>